<dbReference type="Proteomes" id="UP000091897">
    <property type="component" value="Chromosome"/>
</dbReference>
<dbReference type="AlphaFoldDB" id="A0A193FM47"/>
<accession>A0A193FM47</accession>
<evidence type="ECO:0000313" key="1">
    <source>
        <dbReference type="EMBL" id="ANN68740.1"/>
    </source>
</evidence>
<dbReference type="KEGG" id="bbro:BAU06_22720"/>
<sequence length="329" mass="33780">MVQGYTGEWRDPVTGVMPLGNGYRIYLPGLMRFSAPDDSSPFAAGGINSYVYCAGDPINRSDPGGHSFLGLGSLWSAFASHVLKPVVKAYIDMMAAPGHFDVLKLLEQTLVTGLLAGAGIAMTIATVGTAGWMAVGMLILAVGGGLLAEGQVISGQFSGKGAQQAGKDMMYASFGTDAAEIALGGVEAISTIGDDVAEGTRAVGAAAAEAANAASKKTRTLAGNVWKFAKDSIFKAGTSVGMYYGMNALVKWVYPPMPEAEPTKSAPRHVPHSGVGLSLPATNSLLASNALPVSNALPASNAFPTSLSFSSGGNGRRPGYPPQYNALWG</sequence>
<evidence type="ECO:0008006" key="5">
    <source>
        <dbReference type="Google" id="ProtNLM"/>
    </source>
</evidence>
<dbReference type="Proteomes" id="UP000092213">
    <property type="component" value="Chromosome"/>
</dbReference>
<dbReference type="InterPro" id="IPR022385">
    <property type="entry name" value="Rhs_assc_core"/>
</dbReference>
<evidence type="ECO:0000313" key="4">
    <source>
        <dbReference type="Proteomes" id="UP000092213"/>
    </source>
</evidence>
<proteinExistence type="predicted"/>
<reference evidence="3 4" key="1">
    <citation type="submission" date="2016-06" db="EMBL/GenBank/DDBJ databases">
        <title>Complete genome sequences of Bordetella bronchialis and Bordetella flabilis.</title>
        <authorList>
            <person name="LiPuma J.J."/>
            <person name="Spilker T."/>
        </authorList>
    </citation>
    <scope>NUCLEOTIDE SEQUENCE [LARGE SCALE GENOMIC DNA]</scope>
    <source>
        <strain evidence="2 4">AU17976</strain>
        <strain evidence="1 3">AU3182</strain>
    </source>
</reference>
<dbReference type="EMBL" id="CP016171">
    <property type="protein sequence ID" value="ANN73884.1"/>
    <property type="molecule type" value="Genomic_DNA"/>
</dbReference>
<evidence type="ECO:0000313" key="2">
    <source>
        <dbReference type="EMBL" id="ANN73884.1"/>
    </source>
</evidence>
<keyword evidence="3" id="KW-1185">Reference proteome</keyword>
<name>A0A193FM47_9BORD</name>
<protein>
    <recommendedName>
        <fullName evidence="5">RHS repeat-associated core domain-containing protein</fullName>
    </recommendedName>
</protein>
<organism evidence="2 4">
    <name type="scientific">Bordetella bronchialis</name>
    <dbReference type="NCBI Taxonomy" id="463025"/>
    <lineage>
        <taxon>Bacteria</taxon>
        <taxon>Pseudomonadati</taxon>
        <taxon>Pseudomonadota</taxon>
        <taxon>Betaproteobacteria</taxon>
        <taxon>Burkholderiales</taxon>
        <taxon>Alcaligenaceae</taxon>
        <taxon>Bordetella</taxon>
    </lineage>
</organism>
<dbReference type="Gene3D" id="2.180.10.10">
    <property type="entry name" value="RHS repeat-associated core"/>
    <property type="match status" value="1"/>
</dbReference>
<evidence type="ECO:0000313" key="3">
    <source>
        <dbReference type="Proteomes" id="UP000091897"/>
    </source>
</evidence>
<dbReference type="NCBIfam" id="TIGR03696">
    <property type="entry name" value="Rhs_assc_core"/>
    <property type="match status" value="1"/>
</dbReference>
<dbReference type="EMBL" id="CP016170">
    <property type="protein sequence ID" value="ANN68740.1"/>
    <property type="molecule type" value="Genomic_DNA"/>
</dbReference>
<dbReference type="STRING" id="463025.BAU08_23270"/>
<gene>
    <name evidence="1" type="ORF">BAU06_22720</name>
    <name evidence="2" type="ORF">BAU08_23270</name>
</gene>
<dbReference type="SUPFAM" id="SSF56399">
    <property type="entry name" value="ADP-ribosylation"/>
    <property type="match status" value="1"/>
</dbReference>